<protein>
    <recommendedName>
        <fullName evidence="1">D-isomer specific 2-hydroxyacid dehydrogenase NAD-binding domain-containing protein</fullName>
    </recommendedName>
</protein>
<evidence type="ECO:0000259" key="1">
    <source>
        <dbReference type="Pfam" id="PF02826"/>
    </source>
</evidence>
<dbReference type="GO" id="GO:0003713">
    <property type="term" value="F:transcription coactivator activity"/>
    <property type="evidence" value="ECO:0007669"/>
    <property type="project" value="TreeGrafter"/>
</dbReference>
<proteinExistence type="predicted"/>
<dbReference type="GO" id="GO:0006357">
    <property type="term" value="P:regulation of transcription by RNA polymerase II"/>
    <property type="evidence" value="ECO:0007669"/>
    <property type="project" value="TreeGrafter"/>
</dbReference>
<dbReference type="InterPro" id="IPR036291">
    <property type="entry name" value="NAD(P)-bd_dom_sf"/>
</dbReference>
<dbReference type="GO" id="GO:0140297">
    <property type="term" value="F:DNA-binding transcription factor binding"/>
    <property type="evidence" value="ECO:0007669"/>
    <property type="project" value="TreeGrafter"/>
</dbReference>
<dbReference type="GO" id="GO:0005634">
    <property type="term" value="C:nucleus"/>
    <property type="evidence" value="ECO:0007669"/>
    <property type="project" value="TreeGrafter"/>
</dbReference>
<dbReference type="InterPro" id="IPR051638">
    <property type="entry name" value="CTBP_dehydrogenase"/>
</dbReference>
<dbReference type="PANTHER" id="PTHR46029">
    <property type="entry name" value="C-TERMINAL-BINDING PROTEIN"/>
    <property type="match status" value="1"/>
</dbReference>
<comment type="caution">
    <text evidence="2">The sequence shown here is derived from an EMBL/GenBank/DDBJ whole genome shotgun (WGS) entry which is preliminary data.</text>
</comment>
<sequence>MKKTAYLINTARGGLIKDNDLAQALNEGEIAGAGLDVLEDENVNSHHPLLNLENVIITPHSAFYSEQALKDLQYKAVQEVIRVLTGENPKSCVNPEVFENK</sequence>
<dbReference type="InterPro" id="IPR006140">
    <property type="entry name" value="D-isomer_DH_NAD-bd"/>
</dbReference>
<dbReference type="GO" id="GO:0051287">
    <property type="term" value="F:NAD binding"/>
    <property type="evidence" value="ECO:0007669"/>
    <property type="project" value="InterPro"/>
</dbReference>
<dbReference type="PANTHER" id="PTHR46029:SF7">
    <property type="entry name" value="C-TERMINAL-BINDING PROTEIN"/>
    <property type="match status" value="1"/>
</dbReference>
<dbReference type="SUPFAM" id="SSF51735">
    <property type="entry name" value="NAD(P)-binding Rossmann-fold domains"/>
    <property type="match status" value="1"/>
</dbReference>
<name>X1UVB6_9ZZZZ</name>
<gene>
    <name evidence="2" type="ORF">S12H4_60231</name>
</gene>
<dbReference type="GO" id="GO:0003714">
    <property type="term" value="F:transcription corepressor activity"/>
    <property type="evidence" value="ECO:0007669"/>
    <property type="project" value="TreeGrafter"/>
</dbReference>
<dbReference type="EMBL" id="BARW01039587">
    <property type="protein sequence ID" value="GAJ21419.1"/>
    <property type="molecule type" value="Genomic_DNA"/>
</dbReference>
<reference evidence="2" key="1">
    <citation type="journal article" date="2014" name="Front. Microbiol.">
        <title>High frequency of phylogenetically diverse reductive dehalogenase-homologous genes in deep subseafloor sedimentary metagenomes.</title>
        <authorList>
            <person name="Kawai M."/>
            <person name="Futagami T."/>
            <person name="Toyoda A."/>
            <person name="Takaki Y."/>
            <person name="Nishi S."/>
            <person name="Hori S."/>
            <person name="Arai W."/>
            <person name="Tsubouchi T."/>
            <person name="Morono Y."/>
            <person name="Uchiyama I."/>
            <person name="Ito T."/>
            <person name="Fujiyama A."/>
            <person name="Inagaki F."/>
            <person name="Takami H."/>
        </authorList>
    </citation>
    <scope>NUCLEOTIDE SEQUENCE</scope>
    <source>
        <strain evidence="2">Expedition CK06-06</strain>
    </source>
</reference>
<dbReference type="Gene3D" id="3.40.50.720">
    <property type="entry name" value="NAD(P)-binding Rossmann-like Domain"/>
    <property type="match status" value="2"/>
</dbReference>
<organism evidence="2">
    <name type="scientific">marine sediment metagenome</name>
    <dbReference type="NCBI Taxonomy" id="412755"/>
    <lineage>
        <taxon>unclassified sequences</taxon>
        <taxon>metagenomes</taxon>
        <taxon>ecological metagenomes</taxon>
    </lineage>
</organism>
<dbReference type="Pfam" id="PF02826">
    <property type="entry name" value="2-Hacid_dh_C"/>
    <property type="match status" value="1"/>
</dbReference>
<accession>X1UVB6</accession>
<dbReference type="AlphaFoldDB" id="X1UVB6"/>
<evidence type="ECO:0000313" key="2">
    <source>
        <dbReference type="EMBL" id="GAJ21419.1"/>
    </source>
</evidence>
<dbReference type="GO" id="GO:0001221">
    <property type="term" value="F:transcription coregulator binding"/>
    <property type="evidence" value="ECO:0007669"/>
    <property type="project" value="TreeGrafter"/>
</dbReference>
<feature type="domain" description="D-isomer specific 2-hydroxyacid dehydrogenase NAD-binding" evidence="1">
    <location>
        <begin position="1"/>
        <end position="62"/>
    </location>
</feature>